<reference evidence="4" key="1">
    <citation type="submission" date="2016-11" db="EMBL/GenBank/DDBJ databases">
        <authorList>
            <person name="Varghese N."/>
            <person name="Submissions S."/>
        </authorList>
    </citation>
    <scope>NUCLEOTIDE SEQUENCE [LARGE SCALE GENOMIC DNA]</scope>
    <source>
        <strain evidence="4">DSM 27619</strain>
    </source>
</reference>
<sequence length="1193" mass="127293">MKKFLLIICTFFCIIANAQLDTEHWFAPMSASSLQGTPECYLYLSTNETTPFPVQIYNNNTIFSTVQVSKGNPVQVTIPNNFMIASTLSNLFTQRTMGLNVKANKKFFANFRFAVPSQAEIITSKGLAGIGKNFFVGVSPNTTAKPYVNSTIGFVATEDNTTVTLSNYNPGVVFSDGVSASSRTFTINKGKSYIIEARSDLSINNLAGLVGAKITANKPISVTNGNFNSIYTTQNNSNVDVLMDQAVPVERLGKDFIMVKGNGPANSGMEAALVIATENNTKLTVNGNLLPGVTLNAGQYYMVQGTNYINQGSGHYNMSISATSNVYVYQLLAGTSGSTVYATGGMNFIPPLSCFLPKEINEIGFINKIGSDTFNTKLNIITQLGATVTFNGGAIAAGNGPYPVTGNPNWVSYSIPSVTGNITVNSTLPVTAGIAAGNGAVGYGGYFAGFSSVPAITKTGDCYAGILLQVDNNYDAYQWFLNGNPIPGATSFSINPELYGAGDYTCLITKNNCETRLTTPYNYTLCPPISTTTYNIGSCNTKVIAPAFTNSTQTIIPSLTNIISAPTSGTATVNPATGQITYTPNPSTTSTIDSFIYYIQGNGNPFDFEYFKIIINTNVLQVNNGTLTTCFGTAYDLTSVSLSPDAGATVTYFADSNLSAQIMNPTYYPSPSGTVYATVTSQYGCSKPAQIILAVNPAPNVNNAALNSCAGAGGNGIYDLTSANISSESGVTVTYFTNSNLTGQITNPTTYSGPAGIVYTNVTSSAGCSKTAQITLTTTPAPNINTSNYNANLCDDNLDGVINVNFSTVTPQIVTTPANFNVRYYLNQTDANAGNNNTLPANWTYSANTTVYVRVDAISGSCPAVFGQINFKIGNKITLLTNTVNTDICDNNLNGSENIILNDYKNLFTSNPAITVTYHATLGDAQNGTNTISPNQTITAPKAFYLRFVSGTECPNTGMINLALKSPKKSEQLRDLVVCSTEKVILDPGTGGFTSYKWSTGATTQTILTGAGSYYVDLGFNGCVYRQYVNVTTAQAPIITSINVTGTTANINVTGGTPPYQYSLNGIDYQTSNTFTNLTRGVHTVHVLGRDGCLPVIKEFLVLNLINTITPNGDGINDVLNYSDLRIKQDVSIEIADRYGASVHKSASNNYTWDGKSDGRTLPTGTYWYILKWIEPDTKIPVSYSGWILIKNR</sequence>
<dbReference type="NCBIfam" id="TIGR04131">
    <property type="entry name" value="Bac_Flav_CTERM"/>
    <property type="match status" value="1"/>
</dbReference>
<accession>A0A1M5ISP8</accession>
<keyword evidence="1" id="KW-0732">Signal</keyword>
<dbReference type="STRING" id="1416778.SAMN05443633_11358"/>
<evidence type="ECO:0000259" key="2">
    <source>
        <dbReference type="Pfam" id="PF17517"/>
    </source>
</evidence>
<name>A0A1M5ISP8_9FLAO</name>
<feature type="signal peptide" evidence="1">
    <location>
        <begin position="1"/>
        <end position="18"/>
    </location>
</feature>
<evidence type="ECO:0000313" key="4">
    <source>
        <dbReference type="Proteomes" id="UP000184518"/>
    </source>
</evidence>
<dbReference type="Proteomes" id="UP000184518">
    <property type="component" value="Unassembled WGS sequence"/>
</dbReference>
<gene>
    <name evidence="3" type="ORF">SAMN05443633_11358</name>
</gene>
<evidence type="ECO:0000256" key="1">
    <source>
        <dbReference type="SAM" id="SignalP"/>
    </source>
</evidence>
<evidence type="ECO:0000313" key="3">
    <source>
        <dbReference type="EMBL" id="SHG31388.1"/>
    </source>
</evidence>
<dbReference type="InterPro" id="IPR026341">
    <property type="entry name" value="T9SS_type_B"/>
</dbReference>
<proteinExistence type="predicted"/>
<dbReference type="RefSeq" id="WP_072961880.1">
    <property type="nucleotide sequence ID" value="NZ_FQUT01000013.1"/>
</dbReference>
<organism evidence="3 4">
    <name type="scientific">Chryseobacterium arachidis</name>
    <dbReference type="NCBI Taxonomy" id="1416778"/>
    <lineage>
        <taxon>Bacteria</taxon>
        <taxon>Pseudomonadati</taxon>
        <taxon>Bacteroidota</taxon>
        <taxon>Flavobacteriia</taxon>
        <taxon>Flavobacteriales</taxon>
        <taxon>Weeksellaceae</taxon>
        <taxon>Chryseobacterium group</taxon>
        <taxon>Chryseobacterium</taxon>
    </lineage>
</organism>
<dbReference type="OrthoDB" id="9765926at2"/>
<dbReference type="Pfam" id="PF13585">
    <property type="entry name" value="CHU_C"/>
    <property type="match status" value="1"/>
</dbReference>
<dbReference type="EMBL" id="FQUT01000013">
    <property type="protein sequence ID" value="SHG31388.1"/>
    <property type="molecule type" value="Genomic_DNA"/>
</dbReference>
<dbReference type="Pfam" id="PF17517">
    <property type="entry name" value="IgGFc_binding"/>
    <property type="match status" value="1"/>
</dbReference>
<feature type="domain" description="IgGFc-binding protein N-terminal" evidence="2">
    <location>
        <begin position="130"/>
        <end position="433"/>
    </location>
</feature>
<dbReference type="InterPro" id="IPR035234">
    <property type="entry name" value="IgGFc-bd_N"/>
</dbReference>
<dbReference type="AlphaFoldDB" id="A0A1M5ISP8"/>
<feature type="chain" id="PRO_5012906296" evidence="1">
    <location>
        <begin position="19"/>
        <end position="1193"/>
    </location>
</feature>
<keyword evidence="4" id="KW-1185">Reference proteome</keyword>
<protein>
    <submittedName>
        <fullName evidence="3">Gliding motility-associated C-terminal domain-containing protein</fullName>
    </submittedName>
</protein>